<dbReference type="SUPFAM" id="SSF53639">
    <property type="entry name" value="AraD/HMP-PK domain-like"/>
    <property type="match status" value="1"/>
</dbReference>
<dbReference type="InterPro" id="IPR050197">
    <property type="entry name" value="Aldolase_class_II_sugar_metab"/>
</dbReference>
<dbReference type="PANTHER" id="PTHR22789">
    <property type="entry name" value="FUCULOSE PHOSPHATE ALDOLASE"/>
    <property type="match status" value="1"/>
</dbReference>
<dbReference type="Gene3D" id="3.40.225.10">
    <property type="entry name" value="Class II aldolase/adducin N-terminal domain"/>
    <property type="match status" value="1"/>
</dbReference>
<dbReference type="Pfam" id="PF00596">
    <property type="entry name" value="Aldolase_II"/>
    <property type="match status" value="1"/>
</dbReference>
<dbReference type="GO" id="GO:0005829">
    <property type="term" value="C:cytosol"/>
    <property type="evidence" value="ECO:0007669"/>
    <property type="project" value="TreeGrafter"/>
</dbReference>
<dbReference type="GO" id="GO:0016832">
    <property type="term" value="F:aldehyde-lyase activity"/>
    <property type="evidence" value="ECO:0007669"/>
    <property type="project" value="TreeGrafter"/>
</dbReference>
<dbReference type="RefSeq" id="WP_173086815.1">
    <property type="nucleotide sequence ID" value="NZ_BLTE01000020.1"/>
</dbReference>
<reference evidence="4 5" key="1">
    <citation type="submission" date="2020-04" db="EMBL/GenBank/DDBJ databases">
        <authorList>
            <consortium name="Desulfovibrio sp. FSS-1 genome sequencing consortium"/>
            <person name="Shimoshige H."/>
            <person name="Kobayashi H."/>
            <person name="Maekawa T."/>
        </authorList>
    </citation>
    <scope>NUCLEOTIDE SEQUENCE [LARGE SCALE GENOMIC DNA]</scope>
    <source>
        <strain evidence="4 5">SIID29052-01</strain>
    </source>
</reference>
<gene>
    <name evidence="4" type="ORF">NNJEOMEG_03541</name>
</gene>
<dbReference type="GO" id="GO:0019323">
    <property type="term" value="P:pentose catabolic process"/>
    <property type="evidence" value="ECO:0007669"/>
    <property type="project" value="TreeGrafter"/>
</dbReference>
<protein>
    <recommendedName>
        <fullName evidence="3">Class II aldolase/adducin N-terminal domain-containing protein</fullName>
    </recommendedName>
</protein>
<evidence type="ECO:0000256" key="1">
    <source>
        <dbReference type="ARBA" id="ARBA00022723"/>
    </source>
</evidence>
<dbReference type="InterPro" id="IPR001303">
    <property type="entry name" value="Aldolase_II/adducin_N"/>
</dbReference>
<name>A0A6V8LT83_9BACT</name>
<keyword evidence="5" id="KW-1185">Reference proteome</keyword>
<dbReference type="EMBL" id="BLTE01000020">
    <property type="protein sequence ID" value="GFK95673.1"/>
    <property type="molecule type" value="Genomic_DNA"/>
</dbReference>
<sequence length="388" mass="41735">MKRLLDKYAAKLAAARLTLPGQPLLAALDDQLVFSREAPEAPVLARVFELMSINSLLFLPLAEPYATLVDFLAGRSGGSIRPSDCETRTFFHDLPVAREFTAEALALALRRRKSVIVPGRGVAAHGVVSPEQAFVSACSVCFACFVKFFADYLDLARAGALDEGYRQAFRKVREHLPALRRDLPDLDKGPFATPEAALRAIVQAGKATVDYGLVDSFFGNISYCLDDVLHISQTGSSLDELADCVDPCPLDGSSCAGLTASSELMAHQGVILGAGGRAILHGHPRFAVILSMDCPKPDCPARGRCHVECSEERFVADVPVVPGEVGTGPKGLVNTLPPAMKGRPGVIVHGHGLFAVGEEDFRTPFATLLEVENFCREEYFRRVEALGG</sequence>
<dbReference type="AlphaFoldDB" id="A0A6V8LT83"/>
<accession>A0A6V8LT83</accession>
<keyword evidence="2" id="KW-0456">Lyase</keyword>
<dbReference type="SMART" id="SM01007">
    <property type="entry name" value="Aldolase_II"/>
    <property type="match status" value="1"/>
</dbReference>
<comment type="caution">
    <text evidence="4">The sequence shown here is derived from an EMBL/GenBank/DDBJ whole genome shotgun (WGS) entry which is preliminary data.</text>
</comment>
<proteinExistence type="predicted"/>
<organism evidence="4 5">
    <name type="scientific">Fundidesulfovibrio magnetotacticus</name>
    <dbReference type="NCBI Taxonomy" id="2730080"/>
    <lineage>
        <taxon>Bacteria</taxon>
        <taxon>Pseudomonadati</taxon>
        <taxon>Thermodesulfobacteriota</taxon>
        <taxon>Desulfovibrionia</taxon>
        <taxon>Desulfovibrionales</taxon>
        <taxon>Desulfovibrionaceae</taxon>
        <taxon>Fundidesulfovibrio</taxon>
    </lineage>
</organism>
<evidence type="ECO:0000313" key="4">
    <source>
        <dbReference type="EMBL" id="GFK95673.1"/>
    </source>
</evidence>
<reference evidence="4 5" key="2">
    <citation type="submission" date="2020-05" db="EMBL/GenBank/DDBJ databases">
        <title>Draft genome sequence of Desulfovibrio sp. strainFSS-1.</title>
        <authorList>
            <person name="Shimoshige H."/>
            <person name="Kobayashi H."/>
            <person name="Maekawa T."/>
        </authorList>
    </citation>
    <scope>NUCLEOTIDE SEQUENCE [LARGE SCALE GENOMIC DNA]</scope>
    <source>
        <strain evidence="4 5">SIID29052-01</strain>
    </source>
</reference>
<evidence type="ECO:0000256" key="2">
    <source>
        <dbReference type="ARBA" id="ARBA00023239"/>
    </source>
</evidence>
<evidence type="ECO:0000313" key="5">
    <source>
        <dbReference type="Proteomes" id="UP000494245"/>
    </source>
</evidence>
<dbReference type="Proteomes" id="UP000494245">
    <property type="component" value="Unassembled WGS sequence"/>
</dbReference>
<dbReference type="InterPro" id="IPR036409">
    <property type="entry name" value="Aldolase_II/adducin_N_sf"/>
</dbReference>
<evidence type="ECO:0000259" key="3">
    <source>
        <dbReference type="SMART" id="SM01007"/>
    </source>
</evidence>
<feature type="domain" description="Class II aldolase/adducin N-terminal" evidence="3">
    <location>
        <begin position="199"/>
        <end position="379"/>
    </location>
</feature>
<keyword evidence="1" id="KW-0479">Metal-binding</keyword>
<dbReference type="GO" id="GO:0046872">
    <property type="term" value="F:metal ion binding"/>
    <property type="evidence" value="ECO:0007669"/>
    <property type="project" value="UniProtKB-KW"/>
</dbReference>
<dbReference type="PANTHER" id="PTHR22789:SF0">
    <property type="entry name" value="3-OXO-TETRONATE 4-PHOSPHATE DECARBOXYLASE-RELATED"/>
    <property type="match status" value="1"/>
</dbReference>